<evidence type="ECO:0000256" key="1">
    <source>
        <dbReference type="ARBA" id="ARBA00022553"/>
    </source>
</evidence>
<comment type="caution">
    <text evidence="8">The sequence shown here is derived from an EMBL/GenBank/DDBJ whole genome shotgun (WGS) entry which is preliminary data.</text>
</comment>
<evidence type="ECO:0000313" key="9">
    <source>
        <dbReference type="Proteomes" id="UP000474957"/>
    </source>
</evidence>
<dbReference type="PANTHER" id="PTHR44591:SF14">
    <property type="entry name" value="PROTEIN PILG"/>
    <property type="match status" value="1"/>
</dbReference>
<evidence type="ECO:0000256" key="6">
    <source>
        <dbReference type="PROSITE-ProRule" id="PRU00169"/>
    </source>
</evidence>
<dbReference type="InterPro" id="IPR001789">
    <property type="entry name" value="Sig_transdc_resp-reg_receiver"/>
</dbReference>
<gene>
    <name evidence="8" type="ORF">GE300_20610</name>
</gene>
<keyword evidence="4" id="KW-0238">DNA-binding</keyword>
<keyword evidence="3" id="KW-0805">Transcription regulation</keyword>
<dbReference type="GO" id="GO:0000160">
    <property type="term" value="P:phosphorelay signal transduction system"/>
    <property type="evidence" value="ECO:0007669"/>
    <property type="project" value="UniProtKB-KW"/>
</dbReference>
<dbReference type="GO" id="GO:0003677">
    <property type="term" value="F:DNA binding"/>
    <property type="evidence" value="ECO:0007669"/>
    <property type="project" value="UniProtKB-KW"/>
</dbReference>
<dbReference type="Pfam" id="PF00072">
    <property type="entry name" value="Response_reg"/>
    <property type="match status" value="1"/>
</dbReference>
<dbReference type="InterPro" id="IPR050595">
    <property type="entry name" value="Bact_response_regulator"/>
</dbReference>
<evidence type="ECO:0000313" key="8">
    <source>
        <dbReference type="EMBL" id="MSU91961.1"/>
    </source>
</evidence>
<organism evidence="8 9">
    <name type="scientific">Halovulum marinum</name>
    <dbReference type="NCBI Taxonomy" id="2662447"/>
    <lineage>
        <taxon>Bacteria</taxon>
        <taxon>Pseudomonadati</taxon>
        <taxon>Pseudomonadota</taxon>
        <taxon>Alphaproteobacteria</taxon>
        <taxon>Rhodobacterales</taxon>
        <taxon>Paracoccaceae</taxon>
        <taxon>Halovulum</taxon>
    </lineage>
</organism>
<dbReference type="SUPFAM" id="SSF52172">
    <property type="entry name" value="CheY-like"/>
    <property type="match status" value="1"/>
</dbReference>
<evidence type="ECO:0000256" key="5">
    <source>
        <dbReference type="ARBA" id="ARBA00023163"/>
    </source>
</evidence>
<dbReference type="PANTHER" id="PTHR44591">
    <property type="entry name" value="STRESS RESPONSE REGULATOR PROTEIN 1"/>
    <property type="match status" value="1"/>
</dbReference>
<keyword evidence="1 6" id="KW-0597">Phosphoprotein</keyword>
<keyword evidence="2" id="KW-0902">Two-component regulatory system</keyword>
<reference evidence="8 9" key="1">
    <citation type="submission" date="2019-10" db="EMBL/GenBank/DDBJ databases">
        <title>Cognatihalovulum marinum gen. nov. sp. nov., a new member of the family Rhodobacteraceae isolated from deep seawater of the Northwest Indian Ocean.</title>
        <authorList>
            <person name="Ruan C."/>
            <person name="Wang J."/>
            <person name="Zheng X."/>
            <person name="Song L."/>
            <person name="Zhu Y."/>
            <person name="Huang Y."/>
            <person name="Lu Z."/>
            <person name="Du W."/>
            <person name="Huang L."/>
            <person name="Dai X."/>
        </authorList>
    </citation>
    <scope>NUCLEOTIDE SEQUENCE [LARGE SCALE GENOMIC DNA]</scope>
    <source>
        <strain evidence="8 9">2CG4</strain>
    </source>
</reference>
<evidence type="ECO:0000256" key="3">
    <source>
        <dbReference type="ARBA" id="ARBA00023015"/>
    </source>
</evidence>
<sequence length="121" mass="12950">MTQRVLIIEDEPNIADALRFLLTREGFDVAVENDGAKALDRLRDLAADVVILDVMLPNRSGFDILRDLRAGGGTAPPVLMLTAKGQAQDRLTAEALGVTAFMTKPFSNAEVVETVRGLAGA</sequence>
<dbReference type="SMART" id="SM00448">
    <property type="entry name" value="REC"/>
    <property type="match status" value="1"/>
</dbReference>
<accession>A0A6L5Z5V4</accession>
<feature type="modified residue" description="4-aspartylphosphate" evidence="6">
    <location>
        <position position="53"/>
    </location>
</feature>
<evidence type="ECO:0000256" key="4">
    <source>
        <dbReference type="ARBA" id="ARBA00023125"/>
    </source>
</evidence>
<keyword evidence="5" id="KW-0804">Transcription</keyword>
<evidence type="ECO:0000256" key="2">
    <source>
        <dbReference type="ARBA" id="ARBA00023012"/>
    </source>
</evidence>
<dbReference type="Proteomes" id="UP000474957">
    <property type="component" value="Unassembled WGS sequence"/>
</dbReference>
<dbReference type="CDD" id="cd17574">
    <property type="entry name" value="REC_OmpR"/>
    <property type="match status" value="1"/>
</dbReference>
<feature type="domain" description="Response regulatory" evidence="7">
    <location>
        <begin position="4"/>
        <end position="119"/>
    </location>
</feature>
<protein>
    <submittedName>
        <fullName evidence="8">Response regulator</fullName>
    </submittedName>
</protein>
<dbReference type="RefSeq" id="WP_325063344.1">
    <property type="nucleotide sequence ID" value="NZ_WIND01000030.1"/>
</dbReference>
<proteinExistence type="predicted"/>
<evidence type="ECO:0000259" key="7">
    <source>
        <dbReference type="PROSITE" id="PS50110"/>
    </source>
</evidence>
<dbReference type="AlphaFoldDB" id="A0A6L5Z5V4"/>
<dbReference type="Gene3D" id="3.40.50.2300">
    <property type="match status" value="1"/>
</dbReference>
<name>A0A6L5Z5V4_9RHOB</name>
<dbReference type="InterPro" id="IPR011006">
    <property type="entry name" value="CheY-like_superfamily"/>
</dbReference>
<dbReference type="PROSITE" id="PS50110">
    <property type="entry name" value="RESPONSE_REGULATORY"/>
    <property type="match status" value="1"/>
</dbReference>
<keyword evidence="9" id="KW-1185">Reference proteome</keyword>
<dbReference type="EMBL" id="WIND01000030">
    <property type="protein sequence ID" value="MSU91961.1"/>
    <property type="molecule type" value="Genomic_DNA"/>
</dbReference>
<dbReference type="FunFam" id="3.40.50.2300:FF:000001">
    <property type="entry name" value="DNA-binding response regulator PhoB"/>
    <property type="match status" value="1"/>
</dbReference>